<dbReference type="Proteomes" id="UP000216947">
    <property type="component" value="Unassembled WGS sequence"/>
</dbReference>
<name>A0A261QVJ1_9BORD</name>
<evidence type="ECO:0000313" key="2">
    <source>
        <dbReference type="EMBL" id="OZI16744.1"/>
    </source>
</evidence>
<comment type="caution">
    <text evidence="2">The sequence shown here is derived from an EMBL/GenBank/DDBJ whole genome shotgun (WGS) entry which is preliminary data.</text>
</comment>
<evidence type="ECO:0000313" key="3">
    <source>
        <dbReference type="Proteomes" id="UP000216947"/>
    </source>
</evidence>
<dbReference type="RefSeq" id="WP_026640620.1">
    <property type="nucleotide sequence ID" value="NZ_NEVI01000023.1"/>
</dbReference>
<evidence type="ECO:0008006" key="4">
    <source>
        <dbReference type="Google" id="ProtNLM"/>
    </source>
</evidence>
<evidence type="ECO:0000256" key="1">
    <source>
        <dbReference type="SAM" id="MobiDB-lite"/>
    </source>
</evidence>
<sequence>MLIKFHSKAAAEVLMLSQNAAPLLRAAGKSIRDEIPERGVFTREQLPAAIAGIEAAIHADERARAGDTDEKEDPDEPPVHPIAQHVELHQRAYPLLDMMRRSLDEGADVTWEATRGW</sequence>
<dbReference type="InterPro" id="IPR014991">
    <property type="entry name" value="DUF1840"/>
</dbReference>
<protein>
    <recommendedName>
        <fullName evidence="4">DUF1840 domain-containing protein</fullName>
    </recommendedName>
</protein>
<gene>
    <name evidence="2" type="ORF">CAL19_18955</name>
</gene>
<dbReference type="AlphaFoldDB" id="A0A261QVJ1"/>
<organism evidence="2 3">
    <name type="scientific">Bordetella genomosp. 7</name>
    <dbReference type="NCBI Taxonomy" id="1416805"/>
    <lineage>
        <taxon>Bacteria</taxon>
        <taxon>Pseudomonadati</taxon>
        <taxon>Pseudomonadota</taxon>
        <taxon>Betaproteobacteria</taxon>
        <taxon>Burkholderiales</taxon>
        <taxon>Alcaligenaceae</taxon>
        <taxon>Bordetella</taxon>
    </lineage>
</organism>
<accession>A0A261QVJ1</accession>
<proteinExistence type="predicted"/>
<dbReference type="Pfam" id="PF08895">
    <property type="entry name" value="DUF1840"/>
    <property type="match status" value="1"/>
</dbReference>
<dbReference type="OrthoDB" id="5296629at2"/>
<dbReference type="EMBL" id="NEVK01000008">
    <property type="protein sequence ID" value="OZI16744.1"/>
    <property type="molecule type" value="Genomic_DNA"/>
</dbReference>
<reference evidence="3" key="1">
    <citation type="submission" date="2017-05" db="EMBL/GenBank/DDBJ databases">
        <title>Complete and WGS of Bordetella genogroups.</title>
        <authorList>
            <person name="Spilker T."/>
            <person name="Lipuma J."/>
        </authorList>
    </citation>
    <scope>NUCLEOTIDE SEQUENCE [LARGE SCALE GENOMIC DNA]</scope>
    <source>
        <strain evidence="3">AU18089</strain>
    </source>
</reference>
<feature type="region of interest" description="Disordered" evidence="1">
    <location>
        <begin position="61"/>
        <end position="84"/>
    </location>
</feature>
<keyword evidence="3" id="KW-1185">Reference proteome</keyword>